<evidence type="ECO:0000256" key="3">
    <source>
        <dbReference type="ARBA" id="ARBA00022475"/>
    </source>
</evidence>
<name>A0A6L3ZE89_9FLAO</name>
<keyword evidence="9" id="KW-1185">Reference proteome</keyword>
<keyword evidence="3" id="KW-1003">Cell membrane</keyword>
<evidence type="ECO:0000256" key="6">
    <source>
        <dbReference type="ARBA" id="ARBA00023136"/>
    </source>
</evidence>
<dbReference type="Pfam" id="PF02472">
    <property type="entry name" value="ExbD"/>
    <property type="match status" value="1"/>
</dbReference>
<reference evidence="8 9" key="1">
    <citation type="submission" date="2019-10" db="EMBL/GenBank/DDBJ databases">
        <title>Genome sequence of Phaeocystidibacter marisrubri JCM30614 (type strain).</title>
        <authorList>
            <person name="Bowman J.P."/>
        </authorList>
    </citation>
    <scope>NUCLEOTIDE SEQUENCE [LARGE SCALE GENOMIC DNA]</scope>
    <source>
        <strain evidence="8 9">JCM 30614</strain>
    </source>
</reference>
<gene>
    <name evidence="8" type="ORF">F8C82_09860</name>
</gene>
<dbReference type="EMBL" id="WBVQ01000002">
    <property type="protein sequence ID" value="KAB2815990.1"/>
    <property type="molecule type" value="Genomic_DNA"/>
</dbReference>
<accession>A0A6L3ZE89</accession>
<dbReference type="InterPro" id="IPR003400">
    <property type="entry name" value="ExbD"/>
</dbReference>
<dbReference type="RefSeq" id="WP_151693419.1">
    <property type="nucleotide sequence ID" value="NZ_BMGX01000001.1"/>
</dbReference>
<keyword evidence="6" id="KW-0472">Membrane</keyword>
<evidence type="ECO:0000256" key="4">
    <source>
        <dbReference type="ARBA" id="ARBA00022692"/>
    </source>
</evidence>
<keyword evidence="7" id="KW-0813">Transport</keyword>
<dbReference type="GO" id="GO:0022857">
    <property type="term" value="F:transmembrane transporter activity"/>
    <property type="evidence" value="ECO:0007669"/>
    <property type="project" value="InterPro"/>
</dbReference>
<comment type="subcellular location">
    <subcellularLocation>
        <location evidence="1">Cell membrane</location>
        <topology evidence="1">Single-pass membrane protein</topology>
    </subcellularLocation>
    <subcellularLocation>
        <location evidence="7">Cell membrane</location>
        <topology evidence="7">Single-pass type II membrane protein</topology>
    </subcellularLocation>
</comment>
<dbReference type="Proteomes" id="UP000484164">
    <property type="component" value="Unassembled WGS sequence"/>
</dbReference>
<dbReference type="Gene3D" id="3.30.420.270">
    <property type="match status" value="1"/>
</dbReference>
<evidence type="ECO:0000256" key="2">
    <source>
        <dbReference type="ARBA" id="ARBA00005811"/>
    </source>
</evidence>
<evidence type="ECO:0000313" key="8">
    <source>
        <dbReference type="EMBL" id="KAB2815990.1"/>
    </source>
</evidence>
<keyword evidence="5" id="KW-1133">Transmembrane helix</keyword>
<dbReference type="GO" id="GO:0015031">
    <property type="term" value="P:protein transport"/>
    <property type="evidence" value="ECO:0007669"/>
    <property type="project" value="UniProtKB-KW"/>
</dbReference>
<keyword evidence="4 7" id="KW-0812">Transmembrane</keyword>
<keyword evidence="7" id="KW-0653">Protein transport</keyword>
<sequence>MNFNRKNKVSADFAMSSMTDLVFLLLIFFMLTSTLVTSRALDLNLPKSNAQTVKRQDVDVSVTKDLRYSVNGTEINVGQLETVIMDAVRGIEDPVIILHADQDIALGDAVHVMDIAYRNRLKIILATDPK</sequence>
<comment type="similarity">
    <text evidence="2 7">Belongs to the ExbD/TolR family.</text>
</comment>
<protein>
    <submittedName>
        <fullName evidence="8">Biopolymer transporter ExbD</fullName>
    </submittedName>
</protein>
<dbReference type="PANTHER" id="PTHR30558">
    <property type="entry name" value="EXBD MEMBRANE COMPONENT OF PMF-DRIVEN MACROMOLECULE IMPORT SYSTEM"/>
    <property type="match status" value="1"/>
</dbReference>
<proteinExistence type="inferred from homology"/>
<comment type="caution">
    <text evidence="8">The sequence shown here is derived from an EMBL/GenBank/DDBJ whole genome shotgun (WGS) entry which is preliminary data.</text>
</comment>
<evidence type="ECO:0000256" key="1">
    <source>
        <dbReference type="ARBA" id="ARBA00004162"/>
    </source>
</evidence>
<evidence type="ECO:0000256" key="5">
    <source>
        <dbReference type="ARBA" id="ARBA00022989"/>
    </source>
</evidence>
<dbReference type="AlphaFoldDB" id="A0A6L3ZE89"/>
<organism evidence="8 9">
    <name type="scientific">Phaeocystidibacter marisrubri</name>
    <dbReference type="NCBI Taxonomy" id="1577780"/>
    <lineage>
        <taxon>Bacteria</taxon>
        <taxon>Pseudomonadati</taxon>
        <taxon>Bacteroidota</taxon>
        <taxon>Flavobacteriia</taxon>
        <taxon>Flavobacteriales</taxon>
        <taxon>Phaeocystidibacteraceae</taxon>
        <taxon>Phaeocystidibacter</taxon>
    </lineage>
</organism>
<evidence type="ECO:0000256" key="7">
    <source>
        <dbReference type="RuleBase" id="RU003879"/>
    </source>
</evidence>
<dbReference type="GO" id="GO:0005886">
    <property type="term" value="C:plasma membrane"/>
    <property type="evidence" value="ECO:0007669"/>
    <property type="project" value="UniProtKB-SubCell"/>
</dbReference>
<evidence type="ECO:0000313" key="9">
    <source>
        <dbReference type="Proteomes" id="UP000484164"/>
    </source>
</evidence>
<dbReference type="OrthoDB" id="9793581at2"/>